<dbReference type="AlphaFoldDB" id="A0A5E4CRC0"/>
<proteinExistence type="predicted"/>
<sequence>NSHSLCERTDGRYPKFRIHRDPFQRRQEDTKYRMKTLKDDRSFVEDSHAHGLVHSSSWQDYNRFLSSPRFSHLSPLTRRTVAPDSASVKEDAASLPMNGTSSQSKKEDYENKKGKM</sequence>
<organism evidence="2">
    <name type="scientific">Marmota monax</name>
    <name type="common">Woodchuck</name>
    <dbReference type="NCBI Taxonomy" id="9995"/>
    <lineage>
        <taxon>Eukaryota</taxon>
        <taxon>Metazoa</taxon>
        <taxon>Chordata</taxon>
        <taxon>Craniata</taxon>
        <taxon>Vertebrata</taxon>
        <taxon>Euteleostomi</taxon>
        <taxon>Mammalia</taxon>
        <taxon>Eutheria</taxon>
        <taxon>Euarchontoglires</taxon>
        <taxon>Glires</taxon>
        <taxon>Rodentia</taxon>
        <taxon>Sciuromorpha</taxon>
        <taxon>Sciuridae</taxon>
        <taxon>Xerinae</taxon>
        <taxon>Marmotini</taxon>
        <taxon>Marmota</taxon>
    </lineage>
</organism>
<dbReference type="PANTHER" id="PTHR46657">
    <property type="entry name" value="CENTROSOMAL PROTEIN OF 128 KDA"/>
    <property type="match status" value="1"/>
</dbReference>
<reference evidence="2" key="1">
    <citation type="submission" date="2019-04" db="EMBL/GenBank/DDBJ databases">
        <authorList>
            <person name="Alioto T."/>
            <person name="Alioto T."/>
        </authorList>
    </citation>
    <scope>NUCLEOTIDE SEQUENCE [LARGE SCALE GENOMIC DNA]</scope>
</reference>
<evidence type="ECO:0000313" key="2">
    <source>
        <dbReference type="EMBL" id="VTJ84344.1"/>
    </source>
</evidence>
<feature type="compositionally biased region" description="Basic and acidic residues" evidence="1">
    <location>
        <begin position="104"/>
        <end position="116"/>
    </location>
</feature>
<feature type="non-terminal residue" evidence="2">
    <location>
        <position position="1"/>
    </location>
</feature>
<protein>
    <submittedName>
        <fullName evidence="2">Uncharacterized protein</fullName>
    </submittedName>
</protein>
<gene>
    <name evidence="2" type="ORF">MONAX_5E016249</name>
</gene>
<dbReference type="GO" id="GO:0005814">
    <property type="term" value="C:centriole"/>
    <property type="evidence" value="ECO:0007669"/>
    <property type="project" value="TreeGrafter"/>
</dbReference>
<dbReference type="EMBL" id="CABDUW010001860">
    <property type="protein sequence ID" value="VTJ84344.1"/>
    <property type="molecule type" value="Genomic_DNA"/>
</dbReference>
<dbReference type="InterPro" id="IPR026652">
    <property type="entry name" value="CEP128"/>
</dbReference>
<feature type="region of interest" description="Disordered" evidence="1">
    <location>
        <begin position="68"/>
        <end position="116"/>
    </location>
</feature>
<dbReference type="GO" id="GO:0000922">
    <property type="term" value="C:spindle pole"/>
    <property type="evidence" value="ECO:0007669"/>
    <property type="project" value="TreeGrafter"/>
</dbReference>
<name>A0A5E4CRC0_MARMO</name>
<accession>A0A5E4CRC0</accession>
<dbReference type="PANTHER" id="PTHR46657:SF1">
    <property type="entry name" value="CENTROSOMAL PROTEIN OF 128 KDA"/>
    <property type="match status" value="1"/>
</dbReference>
<comment type="caution">
    <text evidence="2">The sequence shown here is derived from an EMBL/GenBank/DDBJ whole genome shotgun (WGS) entry which is preliminary data.</text>
</comment>
<evidence type="ECO:0000256" key="1">
    <source>
        <dbReference type="SAM" id="MobiDB-lite"/>
    </source>
</evidence>